<sequence>MAQLRVGIVSQSVIADDPRVRRQGDALAKAGWDVVALGMDGATSAAPDWRVVPSSVAHGMPDATMPDTGYATRGVRALAIRALARAGQLKLLSLSPYEQSLVSVRIDPKRAETVYWTMNSIFWHFLALGRREKVDLWLGNDWTSLPVVARLSREAGIPYAYDTHELCAEEFYEDKRWRFVQKPVRVLTEGAFIRDAGVVSTVSPKIAERLAAIHSLDRTPLSIRSTPTYQEHPFRPTGERIRVLYHGAVWQHRGLEACIRSVAAWRSEFDLTIRGPISDAYRAELEQEIERSGVVGRVTLAPAVPMTELVREASRFDVGIFALPGHSNHNRYALPNKFFEYAMAGLALCVSDLPEMASLVNRYRLGTLIRGASSTEIAAAINCLDRETIDKAKQNALLAARELCWEEESRKMVSAYEALARDGVARMPARDGAALVG</sequence>
<organism evidence="2 3">
    <name type="scientific">Plantimonas leprariae</name>
    <dbReference type="NCBI Taxonomy" id="2615207"/>
    <lineage>
        <taxon>Bacteria</taxon>
        <taxon>Pseudomonadati</taxon>
        <taxon>Pseudomonadota</taxon>
        <taxon>Alphaproteobacteria</taxon>
        <taxon>Hyphomicrobiales</taxon>
        <taxon>Aurantimonadaceae</taxon>
        <taxon>Plantimonas</taxon>
    </lineage>
</organism>
<keyword evidence="3" id="KW-1185">Reference proteome</keyword>
<dbReference type="Pfam" id="PF13579">
    <property type="entry name" value="Glyco_trans_4_4"/>
    <property type="match status" value="1"/>
</dbReference>
<dbReference type="Gene3D" id="3.40.50.2000">
    <property type="entry name" value="Glycogen Phosphorylase B"/>
    <property type="match status" value="1"/>
</dbReference>
<dbReference type="AlphaFoldDB" id="A0A7V7PK16"/>
<proteinExistence type="predicted"/>
<keyword evidence="2" id="KW-0808">Transferase</keyword>
<feature type="domain" description="Glycosyltransferase subfamily 4-like N-terminal" evidence="1">
    <location>
        <begin position="19"/>
        <end position="220"/>
    </location>
</feature>
<dbReference type="InterPro" id="IPR028098">
    <property type="entry name" value="Glyco_trans_4-like_N"/>
</dbReference>
<name>A0A7V7PK16_9HYPH</name>
<gene>
    <name evidence="2" type="ORF">F6X38_22525</name>
</gene>
<accession>A0A7V7PK16</accession>
<dbReference type="GO" id="GO:0016757">
    <property type="term" value="F:glycosyltransferase activity"/>
    <property type="evidence" value="ECO:0007669"/>
    <property type="project" value="UniProtKB-ARBA"/>
</dbReference>
<dbReference type="Pfam" id="PF13692">
    <property type="entry name" value="Glyco_trans_1_4"/>
    <property type="match status" value="1"/>
</dbReference>
<dbReference type="SUPFAM" id="SSF53756">
    <property type="entry name" value="UDP-Glycosyltransferase/glycogen phosphorylase"/>
    <property type="match status" value="1"/>
</dbReference>
<dbReference type="RefSeq" id="WP_150973867.1">
    <property type="nucleotide sequence ID" value="NZ_VZDO01000028.1"/>
</dbReference>
<dbReference type="Proteomes" id="UP000432089">
    <property type="component" value="Unassembled WGS sequence"/>
</dbReference>
<evidence type="ECO:0000313" key="3">
    <source>
        <dbReference type="Proteomes" id="UP000432089"/>
    </source>
</evidence>
<dbReference type="EMBL" id="VZDO01000028">
    <property type="protein sequence ID" value="KAB0675910.1"/>
    <property type="molecule type" value="Genomic_DNA"/>
</dbReference>
<comment type="caution">
    <text evidence="2">The sequence shown here is derived from an EMBL/GenBank/DDBJ whole genome shotgun (WGS) entry which is preliminary data.</text>
</comment>
<evidence type="ECO:0000259" key="1">
    <source>
        <dbReference type="Pfam" id="PF13579"/>
    </source>
</evidence>
<protein>
    <submittedName>
        <fullName evidence="2">Glycosyltransferase family 4 protein</fullName>
    </submittedName>
</protein>
<reference evidence="2 3" key="1">
    <citation type="submission" date="2019-09" db="EMBL/GenBank/DDBJ databases">
        <title>YIM 132180 draft genome.</title>
        <authorList>
            <person name="Zhang K."/>
        </authorList>
    </citation>
    <scope>NUCLEOTIDE SEQUENCE [LARGE SCALE GENOMIC DNA]</scope>
    <source>
        <strain evidence="2 3">YIM 132180</strain>
    </source>
</reference>
<evidence type="ECO:0000313" key="2">
    <source>
        <dbReference type="EMBL" id="KAB0675910.1"/>
    </source>
</evidence>